<keyword evidence="5" id="KW-0460">Magnesium</keyword>
<dbReference type="SUPFAM" id="SSF55811">
    <property type="entry name" value="Nudix"/>
    <property type="match status" value="1"/>
</dbReference>
<dbReference type="InterPro" id="IPR015797">
    <property type="entry name" value="NUDIX_hydrolase-like_dom_sf"/>
</dbReference>
<gene>
    <name evidence="8" type="ORF">METZ01_LOCUS25348</name>
</gene>
<dbReference type="PANTHER" id="PTHR12318:SF0">
    <property type="entry name" value="ACYL-COENZYME A DIPHOSPHATASE NUDT19"/>
    <property type="match status" value="1"/>
</dbReference>
<evidence type="ECO:0000256" key="1">
    <source>
        <dbReference type="ARBA" id="ARBA00001936"/>
    </source>
</evidence>
<keyword evidence="4" id="KW-0378">Hydrolase</keyword>
<dbReference type="Gene3D" id="3.90.79.10">
    <property type="entry name" value="Nucleoside Triphosphate Pyrophosphohydrolase"/>
    <property type="match status" value="2"/>
</dbReference>
<name>A0A381Q0W1_9ZZZZ</name>
<dbReference type="PRINTS" id="PR00502">
    <property type="entry name" value="NUDIXFAMILY"/>
</dbReference>
<proteinExistence type="predicted"/>
<dbReference type="GO" id="GO:0046872">
    <property type="term" value="F:metal ion binding"/>
    <property type="evidence" value="ECO:0007669"/>
    <property type="project" value="UniProtKB-KW"/>
</dbReference>
<evidence type="ECO:0000256" key="2">
    <source>
        <dbReference type="ARBA" id="ARBA00001946"/>
    </source>
</evidence>
<evidence type="ECO:0000256" key="6">
    <source>
        <dbReference type="ARBA" id="ARBA00023211"/>
    </source>
</evidence>
<dbReference type="InterPro" id="IPR039121">
    <property type="entry name" value="NUDT19"/>
</dbReference>
<reference evidence="8" key="1">
    <citation type="submission" date="2018-05" db="EMBL/GenBank/DDBJ databases">
        <authorList>
            <person name="Lanie J.A."/>
            <person name="Ng W.-L."/>
            <person name="Kazmierczak K.M."/>
            <person name="Andrzejewski T.M."/>
            <person name="Davidsen T.M."/>
            <person name="Wayne K.J."/>
            <person name="Tettelin H."/>
            <person name="Glass J.I."/>
            <person name="Rusch D."/>
            <person name="Podicherti R."/>
            <person name="Tsui H.-C.T."/>
            <person name="Winkler M.E."/>
        </authorList>
    </citation>
    <scope>NUCLEOTIDE SEQUENCE</scope>
</reference>
<protein>
    <recommendedName>
        <fullName evidence="7">Nudix hydrolase domain-containing protein</fullName>
    </recommendedName>
</protein>
<dbReference type="GO" id="GO:0016818">
    <property type="term" value="F:hydrolase activity, acting on acid anhydrides, in phosphorus-containing anhydrides"/>
    <property type="evidence" value="ECO:0007669"/>
    <property type="project" value="InterPro"/>
</dbReference>
<evidence type="ECO:0000259" key="7">
    <source>
        <dbReference type="PROSITE" id="PS51462"/>
    </source>
</evidence>
<dbReference type="PANTHER" id="PTHR12318">
    <property type="entry name" value="TESTOSTERONE-REGULATED PROTEIN RP2"/>
    <property type="match status" value="1"/>
</dbReference>
<sequence length="227" mass="25576">VVVARDTDEGIEVLMLRRNSKIYFGGMWVFPGGRVDEGDRTDEMLVSVCDDGDGRGFRAAAIREAQEEAGIDLSNADLHHFAHWLPPAVRPKRFSTQFFLAIAPKDHHVAIDHGEITEHHWMTPADALRRRSDGEIEIVTPTFCTLNWLKQFRTVPDACAAIKGPECFHTHIKQVAGSDPGVVAFYSGDVSYDSLDLEASGPRRRCYMLQSAWWWEEHEGEEPILSD</sequence>
<accession>A0A381Q0W1</accession>
<evidence type="ECO:0000256" key="3">
    <source>
        <dbReference type="ARBA" id="ARBA00022723"/>
    </source>
</evidence>
<evidence type="ECO:0000313" key="8">
    <source>
        <dbReference type="EMBL" id="SUZ72494.1"/>
    </source>
</evidence>
<evidence type="ECO:0000256" key="5">
    <source>
        <dbReference type="ARBA" id="ARBA00022842"/>
    </source>
</evidence>
<evidence type="ECO:0000256" key="4">
    <source>
        <dbReference type="ARBA" id="ARBA00022801"/>
    </source>
</evidence>
<organism evidence="8">
    <name type="scientific">marine metagenome</name>
    <dbReference type="NCBI Taxonomy" id="408172"/>
    <lineage>
        <taxon>unclassified sequences</taxon>
        <taxon>metagenomes</taxon>
        <taxon>ecological metagenomes</taxon>
    </lineage>
</organism>
<dbReference type="InterPro" id="IPR020476">
    <property type="entry name" value="Nudix_hydrolase"/>
</dbReference>
<dbReference type="CDD" id="cd18870">
    <property type="entry name" value="NUDIX_AcylCoAdiphos_Nudt19"/>
    <property type="match status" value="1"/>
</dbReference>
<dbReference type="EMBL" id="UINC01001150">
    <property type="protein sequence ID" value="SUZ72494.1"/>
    <property type="molecule type" value="Genomic_DNA"/>
</dbReference>
<keyword evidence="6" id="KW-0464">Manganese</keyword>
<comment type="cofactor">
    <cofactor evidence="2">
        <name>Mg(2+)</name>
        <dbReference type="ChEBI" id="CHEBI:18420"/>
    </cofactor>
</comment>
<dbReference type="AlphaFoldDB" id="A0A381Q0W1"/>
<dbReference type="Pfam" id="PF00293">
    <property type="entry name" value="NUDIX"/>
    <property type="match status" value="1"/>
</dbReference>
<dbReference type="InterPro" id="IPR000086">
    <property type="entry name" value="NUDIX_hydrolase_dom"/>
</dbReference>
<feature type="non-terminal residue" evidence="8">
    <location>
        <position position="1"/>
    </location>
</feature>
<keyword evidence="3" id="KW-0479">Metal-binding</keyword>
<comment type="cofactor">
    <cofactor evidence="1">
        <name>Mn(2+)</name>
        <dbReference type="ChEBI" id="CHEBI:29035"/>
    </cofactor>
</comment>
<dbReference type="PROSITE" id="PS51462">
    <property type="entry name" value="NUDIX"/>
    <property type="match status" value="1"/>
</dbReference>
<feature type="domain" description="Nudix hydrolase" evidence="7">
    <location>
        <begin position="1"/>
        <end position="145"/>
    </location>
</feature>